<feature type="compositionally biased region" description="Low complexity" evidence="1">
    <location>
        <begin position="404"/>
        <end position="430"/>
    </location>
</feature>
<dbReference type="SUPFAM" id="SSF47676">
    <property type="entry name" value="Conserved domain common to transcription factors TFIIS, elongin A, CRSP70"/>
    <property type="match status" value="1"/>
</dbReference>
<reference evidence="3 4" key="1">
    <citation type="submission" date="2019-12" db="EMBL/GenBank/DDBJ databases">
        <authorList>
            <person name="Floudas D."/>
            <person name="Bentzer J."/>
            <person name="Ahren D."/>
            <person name="Johansson T."/>
            <person name="Persson P."/>
            <person name="Tunlid A."/>
        </authorList>
    </citation>
    <scope>NUCLEOTIDE SEQUENCE [LARGE SCALE GENOMIC DNA]</scope>
    <source>
        <strain evidence="3 4">CBS 102.39</strain>
    </source>
</reference>
<dbReference type="Pfam" id="PF00855">
    <property type="entry name" value="PWWP"/>
    <property type="match status" value="1"/>
</dbReference>
<evidence type="ECO:0000313" key="4">
    <source>
        <dbReference type="Proteomes" id="UP000521872"/>
    </source>
</evidence>
<dbReference type="Gene3D" id="1.20.930.10">
    <property type="entry name" value="Conserved domain common to transcription factors TFIIS, elongin A, CRSP70"/>
    <property type="match status" value="1"/>
</dbReference>
<feature type="compositionally biased region" description="Acidic residues" evidence="1">
    <location>
        <begin position="139"/>
        <end position="150"/>
    </location>
</feature>
<evidence type="ECO:0000256" key="1">
    <source>
        <dbReference type="SAM" id="MobiDB-lite"/>
    </source>
</evidence>
<feature type="domain" description="PWWP" evidence="2">
    <location>
        <begin position="28"/>
        <end position="93"/>
    </location>
</feature>
<dbReference type="SUPFAM" id="SSF63748">
    <property type="entry name" value="Tudor/PWWP/MBT"/>
    <property type="match status" value="1"/>
</dbReference>
<organism evidence="3 4">
    <name type="scientific">Agrocybe pediades</name>
    <dbReference type="NCBI Taxonomy" id="84607"/>
    <lineage>
        <taxon>Eukaryota</taxon>
        <taxon>Fungi</taxon>
        <taxon>Dikarya</taxon>
        <taxon>Basidiomycota</taxon>
        <taxon>Agaricomycotina</taxon>
        <taxon>Agaricomycetes</taxon>
        <taxon>Agaricomycetidae</taxon>
        <taxon>Agaricales</taxon>
        <taxon>Agaricineae</taxon>
        <taxon>Strophariaceae</taxon>
        <taxon>Agrocybe</taxon>
    </lineage>
</organism>
<comment type="caution">
    <text evidence="3">The sequence shown here is derived from an EMBL/GenBank/DDBJ whole genome shotgun (WGS) entry which is preliminary data.</text>
</comment>
<feature type="region of interest" description="Disordered" evidence="1">
    <location>
        <begin position="138"/>
        <end position="271"/>
    </location>
</feature>
<feature type="region of interest" description="Disordered" evidence="1">
    <location>
        <begin position="1"/>
        <end position="23"/>
    </location>
</feature>
<feature type="compositionally biased region" description="Basic residues" evidence="1">
    <location>
        <begin position="156"/>
        <end position="167"/>
    </location>
</feature>
<sequence>MVSKTHLLHTAMSKKAAKPQKEFRTYSTGDPVLGKVRGYPPWPGVVVDPADAPPAVLSEQPPGKKPFFHCILFFPMGDYAWLHSKDLSSLKKHEIEAFLADDTKKRNGDLREGYRIALDPQPWMTNRQQTIENAQVDELASENEDADGEPESGSGKKAKASSAKKRKRESDAGAEPKKAAAAKQKKKAAGDEPAKKKAATASTKGKKNGAKSKAMVESEDEGAEAEDDDDNEGSSKKAKSSPPPAKKVKRDKDEPVEDSKDADPQSVKVRDWRHRLQKTFLSNKAPPKAEAMPELDELFTTVERYEEMTIEQLQFSKIGKVMRHIASLADDKVPPRDEEFKFRARAKGLVDKWHQILNANKGAPATSTTTNGAEKETKEDKEAKEEAAVTEKAEKLDLNGGGSAAPDSTTDAAPASTAAAAADAGAAASTEDQTMADAPADDEQDAPAEADTSLVGSGADAAAAPASGEGQGDVNMADA</sequence>
<evidence type="ECO:0000259" key="2">
    <source>
        <dbReference type="PROSITE" id="PS50812"/>
    </source>
</evidence>
<evidence type="ECO:0000313" key="3">
    <source>
        <dbReference type="EMBL" id="KAF4620695.1"/>
    </source>
</evidence>
<dbReference type="Gene3D" id="2.30.30.140">
    <property type="match status" value="1"/>
</dbReference>
<dbReference type="InterPro" id="IPR000313">
    <property type="entry name" value="PWWP_dom"/>
</dbReference>
<dbReference type="InterPro" id="IPR035441">
    <property type="entry name" value="TFIIS/LEDGF_dom_sf"/>
</dbReference>
<dbReference type="AlphaFoldDB" id="A0A8H4R1U5"/>
<keyword evidence="4" id="KW-1185">Reference proteome</keyword>
<gene>
    <name evidence="3" type="ORF">D9613_000012</name>
</gene>
<dbReference type="EMBL" id="JAACJL010000015">
    <property type="protein sequence ID" value="KAF4620695.1"/>
    <property type="molecule type" value="Genomic_DNA"/>
</dbReference>
<feature type="compositionally biased region" description="Acidic residues" evidence="1">
    <location>
        <begin position="217"/>
        <end position="232"/>
    </location>
</feature>
<dbReference type="Proteomes" id="UP000521872">
    <property type="component" value="Unassembled WGS sequence"/>
</dbReference>
<feature type="compositionally biased region" description="Low complexity" evidence="1">
    <location>
        <begin position="449"/>
        <end position="468"/>
    </location>
</feature>
<dbReference type="PROSITE" id="PS50812">
    <property type="entry name" value="PWWP"/>
    <property type="match status" value="1"/>
</dbReference>
<feature type="region of interest" description="Disordered" evidence="1">
    <location>
        <begin position="357"/>
        <end position="479"/>
    </location>
</feature>
<dbReference type="SMART" id="SM00293">
    <property type="entry name" value="PWWP"/>
    <property type="match status" value="1"/>
</dbReference>
<feature type="compositionally biased region" description="Acidic residues" evidence="1">
    <location>
        <begin position="439"/>
        <end position="448"/>
    </location>
</feature>
<accession>A0A8H4R1U5</accession>
<name>A0A8H4R1U5_9AGAR</name>
<proteinExistence type="predicted"/>
<feature type="compositionally biased region" description="Basic and acidic residues" evidence="1">
    <location>
        <begin position="373"/>
        <end position="397"/>
    </location>
</feature>
<protein>
    <recommendedName>
        <fullName evidence="2">PWWP domain-containing protein</fullName>
    </recommendedName>
</protein>
<feature type="compositionally biased region" description="Basic and acidic residues" evidence="1">
    <location>
        <begin position="168"/>
        <end position="178"/>
    </location>
</feature>
<feature type="compositionally biased region" description="Basic and acidic residues" evidence="1">
    <location>
        <begin position="250"/>
        <end position="263"/>
    </location>
</feature>